<feature type="non-terminal residue" evidence="1">
    <location>
        <position position="447"/>
    </location>
</feature>
<name>A0ACA9PT82_9GLOM</name>
<dbReference type="Proteomes" id="UP000789525">
    <property type="component" value="Unassembled WGS sequence"/>
</dbReference>
<dbReference type="EMBL" id="CAJVPT010039950">
    <property type="protein sequence ID" value="CAG8724179.1"/>
    <property type="molecule type" value="Genomic_DNA"/>
</dbReference>
<organism evidence="1 2">
    <name type="scientific">Acaulospora colombiana</name>
    <dbReference type="NCBI Taxonomy" id="27376"/>
    <lineage>
        <taxon>Eukaryota</taxon>
        <taxon>Fungi</taxon>
        <taxon>Fungi incertae sedis</taxon>
        <taxon>Mucoromycota</taxon>
        <taxon>Glomeromycotina</taxon>
        <taxon>Glomeromycetes</taxon>
        <taxon>Diversisporales</taxon>
        <taxon>Acaulosporaceae</taxon>
        <taxon>Acaulospora</taxon>
    </lineage>
</organism>
<evidence type="ECO:0000313" key="2">
    <source>
        <dbReference type="Proteomes" id="UP000789525"/>
    </source>
</evidence>
<reference evidence="1" key="1">
    <citation type="submission" date="2021-06" db="EMBL/GenBank/DDBJ databases">
        <authorList>
            <person name="Kallberg Y."/>
            <person name="Tangrot J."/>
            <person name="Rosling A."/>
        </authorList>
    </citation>
    <scope>NUCLEOTIDE SEQUENCE</scope>
    <source>
        <strain evidence="1">CL356</strain>
    </source>
</reference>
<evidence type="ECO:0000313" key="1">
    <source>
        <dbReference type="EMBL" id="CAG8724179.1"/>
    </source>
</evidence>
<feature type="non-terminal residue" evidence="1">
    <location>
        <position position="1"/>
    </location>
</feature>
<protein>
    <submittedName>
        <fullName evidence="1">2066_t:CDS:1</fullName>
    </submittedName>
</protein>
<comment type="caution">
    <text evidence="1">The sequence shown here is derived from an EMBL/GenBank/DDBJ whole genome shotgun (WGS) entry which is preliminary data.</text>
</comment>
<sequence>SLFARGMRTIGWGWEEGLLETLNYGSDELWKLSDNFARFLSSLQLICFYETKKTSIFGVNTLLVNEQSASIHGVRRVSLDCDHSQMNKFAFWDDPNYIKVLQELKRIITQAFEEKPPSPEEENILKRLLSPAVESDSPHEECLKGTREDILAEIDAWTLDLNSPNILWIQGYPGAGKSVIASTFVSRLQRSGRLGSSFFFQREKDVLTTMNALWKKVAFDISRRYTSVRALVVAKLREVEHYSNRGDINTLFREIIHEPLENSGDIPIEKLPIVVIDALDECGGLEGAKSTQRTRLVRTLELWSKLPKRFKLIVTSRQEFDIRRVFQKTDHCPLDISVGHNESSFKDIKSFLEYRFTSITNQYTSLSDEEWPGLQIIDKLATKAAGLFIWAETVVKFIHQGDPKTRLNRILEGNNSGVVDLYSRILDTSLPSPDAETMQAFHAIVGT</sequence>
<accession>A0ACA9PT82</accession>
<gene>
    <name evidence="1" type="ORF">ACOLOM_LOCUS11278</name>
</gene>
<proteinExistence type="predicted"/>
<keyword evidence="2" id="KW-1185">Reference proteome</keyword>